<dbReference type="SUPFAM" id="SSF53335">
    <property type="entry name" value="S-adenosyl-L-methionine-dependent methyltransferases"/>
    <property type="match status" value="1"/>
</dbReference>
<dbReference type="OrthoDB" id="3342809at2759"/>
<accession>R0FWB7</accession>
<sequence>KVNSFFFFRLDSSTLLCGGYCSLNWTRERRTMGKREKKPNRRRHKGEFSNDSEDFYDREPPVVASVDDEDEEENSEEDGKVEDNEGNESSDLPSKFLLYQQSVQSPKGDISYLQKFFLMYIGGRQPFHFQEDFCGTALLSAEWLKTDTRRTAIGLDFDLEALEWCMDNNISKLGADVYSRISLLHGNVLSPLEAKQVKSKSHELIQNLSLDDGDDEDLADPSVEKDEPDSLPKRDIVCAFNFSCCCLHKRSELVTYFKNALEALSKKGGIFVMDLYGGASAEGQLKLQRKFPNFTYTWEQAEFDILTRKTRISLHYHLQKQNRKIRHAFSYSWRLWSLPEIKDCMEEAGFKAVHFWLREMPDASEMRRTDGFGAGRDIKYEQVKNFQQCDAWNAYIVAVNL</sequence>
<reference evidence="3" key="1">
    <citation type="journal article" date="2013" name="Nat. Genet.">
        <title>The Capsella rubella genome and the genomic consequences of rapid mating system evolution.</title>
        <authorList>
            <person name="Slotte T."/>
            <person name="Hazzouri K.M."/>
            <person name="Agren J.A."/>
            <person name="Koenig D."/>
            <person name="Maumus F."/>
            <person name="Guo Y.L."/>
            <person name="Steige K."/>
            <person name="Platts A.E."/>
            <person name="Escobar J.S."/>
            <person name="Newman L.K."/>
            <person name="Wang W."/>
            <person name="Mandakova T."/>
            <person name="Vello E."/>
            <person name="Smith L.M."/>
            <person name="Henz S.R."/>
            <person name="Steffen J."/>
            <person name="Takuno S."/>
            <person name="Brandvain Y."/>
            <person name="Coop G."/>
            <person name="Andolfatto P."/>
            <person name="Hu T.T."/>
            <person name="Blanchette M."/>
            <person name="Clark R.M."/>
            <person name="Quesneville H."/>
            <person name="Nordborg M."/>
            <person name="Gaut B.S."/>
            <person name="Lysak M.A."/>
            <person name="Jenkins J."/>
            <person name="Grimwood J."/>
            <person name="Chapman J."/>
            <person name="Prochnik S."/>
            <person name="Shu S."/>
            <person name="Rokhsar D."/>
            <person name="Schmutz J."/>
            <person name="Weigel D."/>
            <person name="Wright S.I."/>
        </authorList>
    </citation>
    <scope>NUCLEOTIDE SEQUENCE [LARGE SCALE GENOMIC DNA]</scope>
    <source>
        <strain evidence="3">cv. Monte Gargano</strain>
    </source>
</reference>
<name>R0FWB7_9BRAS</name>
<dbReference type="EMBL" id="KB870808">
    <property type="protein sequence ID" value="EOA27242.1"/>
    <property type="molecule type" value="Genomic_DNA"/>
</dbReference>
<evidence type="ECO:0000313" key="2">
    <source>
        <dbReference type="EMBL" id="EOA27242.1"/>
    </source>
</evidence>
<evidence type="ECO:0000313" key="3">
    <source>
        <dbReference type="Proteomes" id="UP000029121"/>
    </source>
</evidence>
<feature type="compositionally biased region" description="Basic residues" evidence="1">
    <location>
        <begin position="35"/>
        <end position="45"/>
    </location>
</feature>
<feature type="compositionally biased region" description="Acidic residues" evidence="1">
    <location>
        <begin position="66"/>
        <end position="76"/>
    </location>
</feature>
<organism evidence="2 3">
    <name type="scientific">Capsella rubella</name>
    <dbReference type="NCBI Taxonomy" id="81985"/>
    <lineage>
        <taxon>Eukaryota</taxon>
        <taxon>Viridiplantae</taxon>
        <taxon>Streptophyta</taxon>
        <taxon>Embryophyta</taxon>
        <taxon>Tracheophyta</taxon>
        <taxon>Spermatophyta</taxon>
        <taxon>Magnoliopsida</taxon>
        <taxon>eudicotyledons</taxon>
        <taxon>Gunneridae</taxon>
        <taxon>Pentapetalae</taxon>
        <taxon>rosids</taxon>
        <taxon>malvids</taxon>
        <taxon>Brassicales</taxon>
        <taxon>Brassicaceae</taxon>
        <taxon>Camelineae</taxon>
        <taxon>Capsella</taxon>
    </lineage>
</organism>
<dbReference type="PANTHER" id="PTHR37211">
    <property type="entry name" value="EXPRESSED PROTEIN"/>
    <property type="match status" value="1"/>
</dbReference>
<feature type="region of interest" description="Disordered" evidence="1">
    <location>
        <begin position="32"/>
        <end position="92"/>
    </location>
</feature>
<protein>
    <submittedName>
        <fullName evidence="2">Uncharacterized protein</fullName>
    </submittedName>
</protein>
<dbReference type="eggNOG" id="ENOG502QQJK">
    <property type="taxonomic scope" value="Eukaryota"/>
</dbReference>
<dbReference type="AlphaFoldDB" id="R0FWB7"/>
<dbReference type="Proteomes" id="UP000029121">
    <property type="component" value="Unassembled WGS sequence"/>
</dbReference>
<dbReference type="Gene3D" id="2.20.25.110">
    <property type="entry name" value="S-adenosyl-L-methionine-dependent methyltransferases"/>
    <property type="match status" value="1"/>
</dbReference>
<dbReference type="InterPro" id="IPR029063">
    <property type="entry name" value="SAM-dependent_MTases_sf"/>
</dbReference>
<feature type="non-terminal residue" evidence="2">
    <location>
        <position position="1"/>
    </location>
</feature>
<proteinExistence type="predicted"/>
<keyword evidence="3" id="KW-1185">Reference proteome</keyword>
<gene>
    <name evidence="2" type="ORF">CARUB_v10023351mg</name>
</gene>
<evidence type="ECO:0000256" key="1">
    <source>
        <dbReference type="SAM" id="MobiDB-lite"/>
    </source>
</evidence>
<dbReference type="PANTHER" id="PTHR37211:SF1">
    <property type="entry name" value="EXPRESSED PROTEIN"/>
    <property type="match status" value="1"/>
</dbReference>
<dbReference type="Gene3D" id="3.40.50.150">
    <property type="entry name" value="Vaccinia Virus protein VP39"/>
    <property type="match status" value="1"/>
</dbReference>
<dbReference type="KEGG" id="crb:17887731"/>